<dbReference type="RefSeq" id="WP_148913265.1">
    <property type="nucleotide sequence ID" value="NZ_VSZS01000054.1"/>
</dbReference>
<evidence type="ECO:0000313" key="2">
    <source>
        <dbReference type="EMBL" id="TYR34847.1"/>
    </source>
</evidence>
<name>A0A5D4H2N2_9HYPH</name>
<keyword evidence="3" id="KW-1185">Reference proteome</keyword>
<dbReference type="Proteomes" id="UP000323258">
    <property type="component" value="Unassembled WGS sequence"/>
</dbReference>
<dbReference type="Pfam" id="PF06923">
    <property type="entry name" value="GutM"/>
    <property type="match status" value="1"/>
</dbReference>
<sequence length="145" mass="16256">MAIWQWGLLLLAAVWALQALGVWMQMQHYSGVFKGITEKYKDGFVGAGNFRGRFQKGTIALVVVTPDLVVRRLLLMSGRSVFTKFRRHEEFEGMPLDRLRSQPAIMGDKEPGVTEAVKRAIEQIDRARAEPDRQPGLSGISATRA</sequence>
<gene>
    <name evidence="2" type="ORF">FY036_03215</name>
</gene>
<reference evidence="2 3" key="2">
    <citation type="submission" date="2019-09" db="EMBL/GenBank/DDBJ databases">
        <title>Mesorhizobium sp. MaA-C15 isolated from Microcystis aeruginosa.</title>
        <authorList>
            <person name="Jeong S.E."/>
            <person name="Jin H.M."/>
            <person name="Jeon C.O."/>
        </authorList>
    </citation>
    <scope>NUCLEOTIDE SEQUENCE [LARGE SCALE GENOMIC DNA]</scope>
    <source>
        <strain evidence="2 3">MaA-C15</strain>
    </source>
</reference>
<dbReference type="EMBL" id="VSZS01000054">
    <property type="protein sequence ID" value="TYR34847.1"/>
    <property type="molecule type" value="Genomic_DNA"/>
</dbReference>
<protein>
    <submittedName>
        <fullName evidence="2">Transcriptional regulator</fullName>
    </submittedName>
</protein>
<comment type="caution">
    <text evidence="2">The sequence shown here is derived from an EMBL/GenBank/DDBJ whole genome shotgun (WGS) entry which is preliminary data.</text>
</comment>
<reference evidence="2 3" key="1">
    <citation type="submission" date="2019-08" db="EMBL/GenBank/DDBJ databases">
        <authorList>
            <person name="Seo Y.L."/>
        </authorList>
    </citation>
    <scope>NUCLEOTIDE SEQUENCE [LARGE SCALE GENOMIC DNA]</scope>
    <source>
        <strain evidence="2 3">MaA-C15</strain>
    </source>
</reference>
<dbReference type="InterPro" id="IPR009693">
    <property type="entry name" value="Glucitol_operon_activator"/>
</dbReference>
<feature type="compositionally biased region" description="Basic and acidic residues" evidence="1">
    <location>
        <begin position="124"/>
        <end position="133"/>
    </location>
</feature>
<dbReference type="OrthoDB" id="7907309at2"/>
<evidence type="ECO:0000313" key="3">
    <source>
        <dbReference type="Proteomes" id="UP000323258"/>
    </source>
</evidence>
<proteinExistence type="predicted"/>
<feature type="region of interest" description="Disordered" evidence="1">
    <location>
        <begin position="124"/>
        <end position="145"/>
    </location>
</feature>
<dbReference type="AlphaFoldDB" id="A0A5D4H2N2"/>
<organism evidence="2 3">
    <name type="scientific">Neoaquamicrobium microcysteis</name>
    <dbReference type="NCBI Taxonomy" id="2682781"/>
    <lineage>
        <taxon>Bacteria</taxon>
        <taxon>Pseudomonadati</taxon>
        <taxon>Pseudomonadota</taxon>
        <taxon>Alphaproteobacteria</taxon>
        <taxon>Hyphomicrobiales</taxon>
        <taxon>Phyllobacteriaceae</taxon>
        <taxon>Neoaquamicrobium</taxon>
    </lineage>
</organism>
<accession>A0A5D4H2N2</accession>
<evidence type="ECO:0000256" key="1">
    <source>
        <dbReference type="SAM" id="MobiDB-lite"/>
    </source>
</evidence>